<comment type="catalytic activity">
    <reaction evidence="5">
        <text>L-arginyl-[protein] + ATP = N(omega)-phospho-L-arginyl-[protein] + ADP + H(+)</text>
        <dbReference type="Rhea" id="RHEA:43384"/>
        <dbReference type="Rhea" id="RHEA-COMP:10532"/>
        <dbReference type="Rhea" id="RHEA-COMP:10533"/>
        <dbReference type="ChEBI" id="CHEBI:15378"/>
        <dbReference type="ChEBI" id="CHEBI:29965"/>
        <dbReference type="ChEBI" id="CHEBI:30616"/>
        <dbReference type="ChEBI" id="CHEBI:83226"/>
        <dbReference type="ChEBI" id="CHEBI:456216"/>
        <dbReference type="EC" id="2.7.14.1"/>
    </reaction>
</comment>
<keyword evidence="2 5" id="KW-0547">Nucleotide-binding</keyword>
<evidence type="ECO:0000256" key="5">
    <source>
        <dbReference type="HAMAP-Rule" id="MF_00602"/>
    </source>
</evidence>
<dbReference type="EMBL" id="JACSPZ010000008">
    <property type="protein sequence ID" value="MBD8038050.1"/>
    <property type="molecule type" value="Genomic_DNA"/>
</dbReference>
<gene>
    <name evidence="5" type="primary">mcsB</name>
    <name evidence="9" type="ORF">H9635_14955</name>
</gene>
<evidence type="ECO:0000256" key="3">
    <source>
        <dbReference type="ARBA" id="ARBA00022777"/>
    </source>
</evidence>
<comment type="function">
    <text evidence="5">Catalyzes the specific phosphorylation of arginine residues in proteins.</text>
</comment>
<evidence type="ECO:0000256" key="7">
    <source>
        <dbReference type="RuleBase" id="RU000505"/>
    </source>
</evidence>
<keyword evidence="5" id="KW-0021">Allosteric enzyme</keyword>
<feature type="domain" description="Phosphagen kinase C-terminal" evidence="8">
    <location>
        <begin position="23"/>
        <end position="253"/>
    </location>
</feature>
<dbReference type="InterPro" id="IPR023660">
    <property type="entry name" value="Arg_Kinase"/>
</dbReference>
<dbReference type="GO" id="GO:1990424">
    <property type="term" value="F:protein arginine kinase activity"/>
    <property type="evidence" value="ECO:0007669"/>
    <property type="project" value="UniProtKB-EC"/>
</dbReference>
<dbReference type="PANTHER" id="PTHR11547">
    <property type="entry name" value="ARGININE OR CREATINE KINASE"/>
    <property type="match status" value="1"/>
</dbReference>
<keyword evidence="1 5" id="KW-0808">Transferase</keyword>
<dbReference type="PANTHER" id="PTHR11547:SF38">
    <property type="entry name" value="ARGININE KINASE 1-RELATED"/>
    <property type="match status" value="1"/>
</dbReference>
<evidence type="ECO:0000256" key="6">
    <source>
        <dbReference type="PROSITE-ProRule" id="PRU00843"/>
    </source>
</evidence>
<feature type="short sequence motif" description="RDXXRA motif of the pArg binding pocket involved in allosteric regulation" evidence="5">
    <location>
        <begin position="336"/>
        <end position="341"/>
    </location>
</feature>
<feature type="binding site" evidence="5 6">
    <location>
        <begin position="206"/>
        <end position="211"/>
    </location>
    <ligand>
        <name>ATP</name>
        <dbReference type="ChEBI" id="CHEBI:30616"/>
    </ligand>
</feature>
<feature type="binding site" evidence="5 6">
    <location>
        <position position="124"/>
    </location>
    <ligand>
        <name>ATP</name>
        <dbReference type="ChEBI" id="CHEBI:30616"/>
    </ligand>
</feature>
<dbReference type="InterPro" id="IPR000749">
    <property type="entry name" value="ATP-guanido_PTrfase"/>
</dbReference>
<evidence type="ECO:0000256" key="2">
    <source>
        <dbReference type="ARBA" id="ARBA00022741"/>
    </source>
</evidence>
<reference evidence="9 10" key="1">
    <citation type="submission" date="2020-08" db="EMBL/GenBank/DDBJ databases">
        <title>A Genomic Blueprint of the Chicken Gut Microbiome.</title>
        <authorList>
            <person name="Gilroy R."/>
            <person name="Ravi A."/>
            <person name="Getino M."/>
            <person name="Pursley I."/>
            <person name="Horton D.L."/>
            <person name="Alikhan N.-F."/>
            <person name="Baker D."/>
            <person name="Gharbi K."/>
            <person name="Hall N."/>
            <person name="Watson M."/>
            <person name="Adriaenssens E.M."/>
            <person name="Foster-Nyarko E."/>
            <person name="Jarju S."/>
            <person name="Secka A."/>
            <person name="Antonio M."/>
            <person name="Oren A."/>
            <person name="Chaudhuri R."/>
            <person name="La Ragione R.M."/>
            <person name="Hildebrand F."/>
            <person name="Pallen M.J."/>
        </authorList>
    </citation>
    <scope>NUCLEOTIDE SEQUENCE [LARGE SCALE GENOMIC DNA]</scope>
    <source>
        <strain evidence="9 10">A46</strain>
    </source>
</reference>
<sequence length="365" mass="41628">MNIEHFLTNASPSWMQHESESDIVISTRIRLARNIANTRFPISFTEEEAQVVEDKMMKVLLSTDVNPYQFSYFQIKDMPVLQRQILVEKHLISPNLARRKKIGSFFLTKDESISILVNEEDHIRIQSLTQGMNLKEAFQEARTIDRYLSKSINYAYEDRYGYLTSCPTNVGTGLRASVMLHLPALTMTKQMNALIQMMTRLGMVVRGIYGEGSENLGNIYQISNQITLGKSEETILQELQEVVEQVIQKEQLARKNLLMRAPSILEDRLSRSLGTLKYAKILPSEEAASCLSNVRLGVSLGLLEPISQRKLNECMLLMQPGLIQQYIGTTLQPAERDMYRAKLLQDKLNEQDEATNNGEKGEDFL</sequence>
<evidence type="ECO:0000259" key="8">
    <source>
        <dbReference type="PROSITE" id="PS51510"/>
    </source>
</evidence>
<dbReference type="PROSITE" id="PS51510">
    <property type="entry name" value="PHOSPHAGEN_KINASE_C"/>
    <property type="match status" value="1"/>
</dbReference>
<dbReference type="SUPFAM" id="SSF55931">
    <property type="entry name" value="Glutamine synthetase/guanido kinase"/>
    <property type="match status" value="1"/>
</dbReference>
<evidence type="ECO:0000313" key="9">
    <source>
        <dbReference type="EMBL" id="MBD8038050.1"/>
    </source>
</evidence>
<dbReference type="CDD" id="cd07930">
    <property type="entry name" value="bacterial_phosphagen_kinase"/>
    <property type="match status" value="1"/>
</dbReference>
<protein>
    <recommendedName>
        <fullName evidence="5">Protein-arginine kinase</fullName>
        <ecNumber evidence="5">2.7.14.1</ecNumber>
    </recommendedName>
</protein>
<dbReference type="InterPro" id="IPR022414">
    <property type="entry name" value="ATP-guanido_PTrfase_cat"/>
</dbReference>
<accession>A0ABR8Y1H1</accession>
<organism evidence="9 10">
    <name type="scientific">Solibacillus faecavium</name>
    <dbReference type="NCBI Taxonomy" id="2762221"/>
    <lineage>
        <taxon>Bacteria</taxon>
        <taxon>Bacillati</taxon>
        <taxon>Bacillota</taxon>
        <taxon>Bacilli</taxon>
        <taxon>Bacillales</taxon>
        <taxon>Caryophanaceae</taxon>
        <taxon>Solibacillus</taxon>
    </lineage>
</organism>
<comment type="similarity">
    <text evidence="5 6 7">Belongs to the ATP:guanido phosphotransferase family.</text>
</comment>
<feature type="binding site" evidence="5 6">
    <location>
        <begin position="175"/>
        <end position="179"/>
    </location>
    <ligand>
        <name>ATP</name>
        <dbReference type="ChEBI" id="CHEBI:30616"/>
    </ligand>
</feature>
<comment type="caution">
    <text evidence="9">The sequence shown here is derived from an EMBL/GenBank/DDBJ whole genome shotgun (WGS) entry which is preliminary data.</text>
</comment>
<evidence type="ECO:0000313" key="10">
    <source>
        <dbReference type="Proteomes" id="UP000619101"/>
    </source>
</evidence>
<dbReference type="InterPro" id="IPR022415">
    <property type="entry name" value="ATP-guanido_PTrfase_AS"/>
</dbReference>
<dbReference type="Pfam" id="PF00217">
    <property type="entry name" value="ATP-gua_Ptrans"/>
    <property type="match status" value="1"/>
</dbReference>
<evidence type="ECO:0000256" key="1">
    <source>
        <dbReference type="ARBA" id="ARBA00022679"/>
    </source>
</evidence>
<dbReference type="RefSeq" id="WP_191701124.1">
    <property type="nucleotide sequence ID" value="NZ_JACSPZ010000008.1"/>
</dbReference>
<dbReference type="InterPro" id="IPR014746">
    <property type="entry name" value="Gln_synth/guanido_kin_cat_dom"/>
</dbReference>
<dbReference type="Proteomes" id="UP000619101">
    <property type="component" value="Unassembled WGS sequence"/>
</dbReference>
<dbReference type="PROSITE" id="PS00112">
    <property type="entry name" value="PHOSPHAGEN_KINASE"/>
    <property type="match status" value="1"/>
</dbReference>
<proteinExistence type="inferred from homology"/>
<feature type="binding site" evidence="5 6">
    <location>
        <begin position="26"/>
        <end position="30"/>
    </location>
    <ligand>
        <name>ATP</name>
        <dbReference type="ChEBI" id="CHEBI:30616"/>
    </ligand>
</feature>
<keyword evidence="3 5" id="KW-0418">Kinase</keyword>
<dbReference type="NCBIfam" id="NF002194">
    <property type="entry name" value="PRK01059.1-4"/>
    <property type="match status" value="1"/>
</dbReference>
<dbReference type="Gene3D" id="3.30.590.10">
    <property type="entry name" value="Glutamine synthetase/guanido kinase, catalytic domain"/>
    <property type="match status" value="1"/>
</dbReference>
<keyword evidence="4 5" id="KW-0067">ATP-binding</keyword>
<comment type="activity regulation">
    <text evidence="5">Appears to be allosterically activated by the binding of pArg-containing polypeptides to the pArg-binding pocket localized in the C-terminal domain of McsB.</text>
</comment>
<keyword evidence="10" id="KW-1185">Reference proteome</keyword>
<name>A0ABR8Y1H1_9BACL</name>
<evidence type="ECO:0000256" key="4">
    <source>
        <dbReference type="ARBA" id="ARBA00022840"/>
    </source>
</evidence>
<dbReference type="HAMAP" id="MF_00602">
    <property type="entry name" value="Prot_Arg_kinase"/>
    <property type="match status" value="1"/>
</dbReference>
<feature type="binding site" evidence="5 6">
    <location>
        <position position="90"/>
    </location>
    <ligand>
        <name>ATP</name>
        <dbReference type="ChEBI" id="CHEBI:30616"/>
    </ligand>
</feature>
<dbReference type="EC" id="2.7.14.1" evidence="5"/>